<reference evidence="1 3" key="1">
    <citation type="journal article" date="2012" name="Nature">
        <title>Algal genomes reveal evolutionary mosaicism and the fate of nucleomorphs.</title>
        <authorList>
            <consortium name="DOE Joint Genome Institute"/>
            <person name="Curtis B.A."/>
            <person name="Tanifuji G."/>
            <person name="Burki F."/>
            <person name="Gruber A."/>
            <person name="Irimia M."/>
            <person name="Maruyama S."/>
            <person name="Arias M.C."/>
            <person name="Ball S.G."/>
            <person name="Gile G.H."/>
            <person name="Hirakawa Y."/>
            <person name="Hopkins J.F."/>
            <person name="Kuo A."/>
            <person name="Rensing S.A."/>
            <person name="Schmutz J."/>
            <person name="Symeonidi A."/>
            <person name="Elias M."/>
            <person name="Eveleigh R.J."/>
            <person name="Herman E.K."/>
            <person name="Klute M.J."/>
            <person name="Nakayama T."/>
            <person name="Obornik M."/>
            <person name="Reyes-Prieto A."/>
            <person name="Armbrust E.V."/>
            <person name="Aves S.J."/>
            <person name="Beiko R.G."/>
            <person name="Coutinho P."/>
            <person name="Dacks J.B."/>
            <person name="Durnford D.G."/>
            <person name="Fast N.M."/>
            <person name="Green B.R."/>
            <person name="Grisdale C.J."/>
            <person name="Hempel F."/>
            <person name="Henrissat B."/>
            <person name="Hoppner M.P."/>
            <person name="Ishida K."/>
            <person name="Kim E."/>
            <person name="Koreny L."/>
            <person name="Kroth P.G."/>
            <person name="Liu Y."/>
            <person name="Malik S.B."/>
            <person name="Maier U.G."/>
            <person name="McRose D."/>
            <person name="Mock T."/>
            <person name="Neilson J.A."/>
            <person name="Onodera N.T."/>
            <person name="Poole A.M."/>
            <person name="Pritham E.J."/>
            <person name="Richards T.A."/>
            <person name="Rocap G."/>
            <person name="Roy S.W."/>
            <person name="Sarai C."/>
            <person name="Schaack S."/>
            <person name="Shirato S."/>
            <person name="Slamovits C.H."/>
            <person name="Spencer D.F."/>
            <person name="Suzuki S."/>
            <person name="Worden A.Z."/>
            <person name="Zauner S."/>
            <person name="Barry K."/>
            <person name="Bell C."/>
            <person name="Bharti A.K."/>
            <person name="Crow J.A."/>
            <person name="Grimwood J."/>
            <person name="Kramer R."/>
            <person name="Lindquist E."/>
            <person name="Lucas S."/>
            <person name="Salamov A."/>
            <person name="McFadden G.I."/>
            <person name="Lane C.E."/>
            <person name="Keeling P.J."/>
            <person name="Gray M.W."/>
            <person name="Grigoriev I.V."/>
            <person name="Archibald J.M."/>
        </authorList>
    </citation>
    <scope>NUCLEOTIDE SEQUENCE</scope>
    <source>
        <strain evidence="1 3">CCMP2712</strain>
    </source>
</reference>
<dbReference type="PaxDb" id="55529-EKX52605"/>
<gene>
    <name evidence="1" type="ORF">GUITHDRAFT_150594</name>
</gene>
<dbReference type="HOGENOM" id="CLU_2799389_0_0_1"/>
<dbReference type="AlphaFoldDB" id="L1JWM2"/>
<evidence type="ECO:0000313" key="3">
    <source>
        <dbReference type="Proteomes" id="UP000011087"/>
    </source>
</evidence>
<keyword evidence="3" id="KW-1185">Reference proteome</keyword>
<evidence type="ECO:0000313" key="1">
    <source>
        <dbReference type="EMBL" id="EKX52605.1"/>
    </source>
</evidence>
<dbReference type="KEGG" id="gtt:GUITHDRAFT_150594"/>
<accession>L1JWM2</accession>
<reference evidence="3" key="2">
    <citation type="submission" date="2012-11" db="EMBL/GenBank/DDBJ databases">
        <authorList>
            <person name="Kuo A."/>
            <person name="Curtis B.A."/>
            <person name="Tanifuji G."/>
            <person name="Burki F."/>
            <person name="Gruber A."/>
            <person name="Irimia M."/>
            <person name="Maruyama S."/>
            <person name="Arias M.C."/>
            <person name="Ball S.G."/>
            <person name="Gile G.H."/>
            <person name="Hirakawa Y."/>
            <person name="Hopkins J.F."/>
            <person name="Rensing S.A."/>
            <person name="Schmutz J."/>
            <person name="Symeonidi A."/>
            <person name="Elias M."/>
            <person name="Eveleigh R.J."/>
            <person name="Herman E.K."/>
            <person name="Klute M.J."/>
            <person name="Nakayama T."/>
            <person name="Obornik M."/>
            <person name="Reyes-Prieto A."/>
            <person name="Armbrust E.V."/>
            <person name="Aves S.J."/>
            <person name="Beiko R.G."/>
            <person name="Coutinho P."/>
            <person name="Dacks J.B."/>
            <person name="Durnford D.G."/>
            <person name="Fast N.M."/>
            <person name="Green B.R."/>
            <person name="Grisdale C."/>
            <person name="Hempe F."/>
            <person name="Henrissat B."/>
            <person name="Hoppner M.P."/>
            <person name="Ishida K.-I."/>
            <person name="Kim E."/>
            <person name="Koreny L."/>
            <person name="Kroth P.G."/>
            <person name="Liu Y."/>
            <person name="Malik S.-B."/>
            <person name="Maier U.G."/>
            <person name="McRose D."/>
            <person name="Mock T."/>
            <person name="Neilson J.A."/>
            <person name="Onodera N.T."/>
            <person name="Poole A.M."/>
            <person name="Pritham E.J."/>
            <person name="Richards T.A."/>
            <person name="Rocap G."/>
            <person name="Roy S.W."/>
            <person name="Sarai C."/>
            <person name="Schaack S."/>
            <person name="Shirato S."/>
            <person name="Slamovits C.H."/>
            <person name="Spencer D.F."/>
            <person name="Suzuki S."/>
            <person name="Worden A.Z."/>
            <person name="Zauner S."/>
            <person name="Barry K."/>
            <person name="Bell C."/>
            <person name="Bharti A.K."/>
            <person name="Crow J.A."/>
            <person name="Grimwood J."/>
            <person name="Kramer R."/>
            <person name="Lindquist E."/>
            <person name="Lucas S."/>
            <person name="Salamov A."/>
            <person name="McFadden G.I."/>
            <person name="Lane C.E."/>
            <person name="Keeling P.J."/>
            <person name="Gray M.W."/>
            <person name="Grigoriev I.V."/>
            <person name="Archibald J.M."/>
        </authorList>
    </citation>
    <scope>NUCLEOTIDE SEQUENCE</scope>
    <source>
        <strain evidence="3">CCMP2712</strain>
    </source>
</reference>
<sequence length="68" mass="7942">MSYQAKIRGACKKIAPDRVLKMINEDTKCSLSDAYDHLYKALHQEMLANQILKGYDYFMMEDYDKSSL</sequence>
<evidence type="ECO:0000313" key="2">
    <source>
        <dbReference type="EnsemblProtists" id="EKX52605"/>
    </source>
</evidence>
<organism evidence="1">
    <name type="scientific">Guillardia theta (strain CCMP2712)</name>
    <name type="common">Cryptophyte</name>
    <dbReference type="NCBI Taxonomy" id="905079"/>
    <lineage>
        <taxon>Eukaryota</taxon>
        <taxon>Cryptophyceae</taxon>
        <taxon>Pyrenomonadales</taxon>
        <taxon>Geminigeraceae</taxon>
        <taxon>Guillardia</taxon>
    </lineage>
</organism>
<dbReference type="EMBL" id="JH992972">
    <property type="protein sequence ID" value="EKX52605.1"/>
    <property type="molecule type" value="Genomic_DNA"/>
</dbReference>
<dbReference type="RefSeq" id="XP_005839585.1">
    <property type="nucleotide sequence ID" value="XM_005839528.1"/>
</dbReference>
<name>L1JWM2_GUITC</name>
<dbReference type="GeneID" id="17309392"/>
<dbReference type="Proteomes" id="UP000011087">
    <property type="component" value="Unassembled WGS sequence"/>
</dbReference>
<dbReference type="EnsemblProtists" id="EKX52605">
    <property type="protein sequence ID" value="EKX52605"/>
    <property type="gene ID" value="GUITHDRAFT_150594"/>
</dbReference>
<protein>
    <submittedName>
        <fullName evidence="1 2">Uncharacterized protein</fullName>
    </submittedName>
</protein>
<proteinExistence type="predicted"/>
<reference evidence="2" key="3">
    <citation type="submission" date="2015-06" db="UniProtKB">
        <authorList>
            <consortium name="EnsemblProtists"/>
        </authorList>
    </citation>
    <scope>IDENTIFICATION</scope>
</reference>